<proteinExistence type="predicted"/>
<dbReference type="AlphaFoldDB" id="A0AAN9XD21"/>
<organism evidence="1 2">
    <name type="scientific">Psophocarpus tetragonolobus</name>
    <name type="common">Winged bean</name>
    <name type="synonym">Dolichos tetragonolobus</name>
    <dbReference type="NCBI Taxonomy" id="3891"/>
    <lineage>
        <taxon>Eukaryota</taxon>
        <taxon>Viridiplantae</taxon>
        <taxon>Streptophyta</taxon>
        <taxon>Embryophyta</taxon>
        <taxon>Tracheophyta</taxon>
        <taxon>Spermatophyta</taxon>
        <taxon>Magnoliopsida</taxon>
        <taxon>eudicotyledons</taxon>
        <taxon>Gunneridae</taxon>
        <taxon>Pentapetalae</taxon>
        <taxon>rosids</taxon>
        <taxon>fabids</taxon>
        <taxon>Fabales</taxon>
        <taxon>Fabaceae</taxon>
        <taxon>Papilionoideae</taxon>
        <taxon>50 kb inversion clade</taxon>
        <taxon>NPAAA clade</taxon>
        <taxon>indigoferoid/millettioid clade</taxon>
        <taxon>Phaseoleae</taxon>
        <taxon>Psophocarpus</taxon>
    </lineage>
</organism>
<dbReference type="Proteomes" id="UP001386955">
    <property type="component" value="Unassembled WGS sequence"/>
</dbReference>
<evidence type="ECO:0000313" key="1">
    <source>
        <dbReference type="EMBL" id="KAK7388348.1"/>
    </source>
</evidence>
<comment type="caution">
    <text evidence="1">The sequence shown here is derived from an EMBL/GenBank/DDBJ whole genome shotgun (WGS) entry which is preliminary data.</text>
</comment>
<gene>
    <name evidence="1" type="ORF">VNO78_23163</name>
</gene>
<name>A0AAN9XD21_PSOTE</name>
<protein>
    <submittedName>
        <fullName evidence="1">Uncharacterized protein</fullName>
    </submittedName>
</protein>
<sequence>MVPSPLSISLLTLRGCEDCFGVWTRWICRRQTSLPVARQRYRSFRFVAAIHGGDVFQRRVPLLLFDGGVWNERVEFVFADSIATFSPLIPYIIRRT</sequence>
<evidence type="ECO:0000313" key="2">
    <source>
        <dbReference type="Proteomes" id="UP001386955"/>
    </source>
</evidence>
<dbReference type="EMBL" id="JAYMYS010000006">
    <property type="protein sequence ID" value="KAK7388348.1"/>
    <property type="molecule type" value="Genomic_DNA"/>
</dbReference>
<accession>A0AAN9XD21</accession>
<reference evidence="1 2" key="1">
    <citation type="submission" date="2024-01" db="EMBL/GenBank/DDBJ databases">
        <title>The genomes of 5 underutilized Papilionoideae crops provide insights into root nodulation and disease resistanc.</title>
        <authorList>
            <person name="Jiang F."/>
        </authorList>
    </citation>
    <scope>NUCLEOTIDE SEQUENCE [LARGE SCALE GENOMIC DNA]</scope>
    <source>
        <strain evidence="1">DUOXIRENSHENG_FW03</strain>
        <tissue evidence="1">Leaves</tissue>
    </source>
</reference>
<keyword evidence="2" id="KW-1185">Reference proteome</keyword>